<reference evidence="1 2" key="1">
    <citation type="submission" date="2023-09" db="EMBL/GenBank/DDBJ databases">
        <title>Nesidiocoris tenuis whole genome shotgun sequence.</title>
        <authorList>
            <person name="Shibata T."/>
            <person name="Shimoda M."/>
            <person name="Kobayashi T."/>
            <person name="Uehara T."/>
        </authorList>
    </citation>
    <scope>NUCLEOTIDE SEQUENCE [LARGE SCALE GENOMIC DNA]</scope>
    <source>
        <strain evidence="1 2">Japan</strain>
    </source>
</reference>
<sequence length="75" mass="7974">MYNLTEGSSDIGLATASKNHQCECPLTTISDNYLSSYVSRAAGTSLNNSHAARYKCYNLTPVFGGRMATGSSDDS</sequence>
<name>A0ABN7B0M6_9HEMI</name>
<organism evidence="1 2">
    <name type="scientific">Nesidiocoris tenuis</name>
    <dbReference type="NCBI Taxonomy" id="355587"/>
    <lineage>
        <taxon>Eukaryota</taxon>
        <taxon>Metazoa</taxon>
        <taxon>Ecdysozoa</taxon>
        <taxon>Arthropoda</taxon>
        <taxon>Hexapoda</taxon>
        <taxon>Insecta</taxon>
        <taxon>Pterygota</taxon>
        <taxon>Neoptera</taxon>
        <taxon>Paraneoptera</taxon>
        <taxon>Hemiptera</taxon>
        <taxon>Heteroptera</taxon>
        <taxon>Panheteroptera</taxon>
        <taxon>Cimicomorpha</taxon>
        <taxon>Miridae</taxon>
        <taxon>Dicyphina</taxon>
        <taxon>Nesidiocoris</taxon>
    </lineage>
</organism>
<dbReference type="Proteomes" id="UP001307889">
    <property type="component" value="Chromosome 8"/>
</dbReference>
<gene>
    <name evidence="1" type="ORF">NTJ_10785</name>
</gene>
<dbReference type="EMBL" id="AP028916">
    <property type="protein sequence ID" value="BES97970.1"/>
    <property type="molecule type" value="Genomic_DNA"/>
</dbReference>
<evidence type="ECO:0000313" key="1">
    <source>
        <dbReference type="EMBL" id="BES97970.1"/>
    </source>
</evidence>
<accession>A0ABN7B0M6</accession>
<evidence type="ECO:0000313" key="2">
    <source>
        <dbReference type="Proteomes" id="UP001307889"/>
    </source>
</evidence>
<protein>
    <submittedName>
        <fullName evidence="1">Uncharacterized protein</fullName>
    </submittedName>
</protein>
<keyword evidence="2" id="KW-1185">Reference proteome</keyword>
<proteinExistence type="predicted"/>